<dbReference type="InterPro" id="IPR010978">
    <property type="entry name" value="tRNA-bd_arm"/>
</dbReference>
<evidence type="ECO:0000256" key="2">
    <source>
        <dbReference type="SAM" id="Coils"/>
    </source>
</evidence>
<dbReference type="HAMAP" id="MF_00797">
    <property type="entry name" value="UPF0335"/>
    <property type="match status" value="1"/>
</dbReference>
<dbReference type="InterPro" id="IPR018753">
    <property type="entry name" value="GapR-like"/>
</dbReference>
<comment type="similarity">
    <text evidence="1">Belongs to the UPF0335 family.</text>
</comment>
<proteinExistence type="inferred from homology"/>
<dbReference type="InterPro" id="IPR046367">
    <property type="entry name" value="GapR-like_DNA-bd"/>
</dbReference>
<evidence type="ECO:0000259" key="3">
    <source>
        <dbReference type="Pfam" id="PF10073"/>
    </source>
</evidence>
<dbReference type="EMBL" id="FOJU01000003">
    <property type="protein sequence ID" value="SFA97345.1"/>
    <property type="molecule type" value="Genomic_DNA"/>
</dbReference>
<accession>A0A1I0X8I6</accession>
<sequence length="85" mass="9834">MSDFENDAQRVTGDQLRAYVERIERLEEEKKEVADQIKEVFAELKAEGFDAKAIREILKRRKQDPDDVAEQEAVIDLYMSALGMT</sequence>
<dbReference type="RefSeq" id="WP_092063954.1">
    <property type="nucleotide sequence ID" value="NZ_FOJU01000003.1"/>
</dbReference>
<keyword evidence="2" id="KW-0175">Coiled coil</keyword>
<gene>
    <name evidence="4" type="ORF">SAMN05421688_1997</name>
</gene>
<dbReference type="NCBIfam" id="NF010247">
    <property type="entry name" value="PRK13694.1"/>
    <property type="match status" value="1"/>
</dbReference>
<reference evidence="4 5" key="1">
    <citation type="submission" date="2016-10" db="EMBL/GenBank/DDBJ databases">
        <authorList>
            <person name="de Groot N.N."/>
        </authorList>
    </citation>
    <scope>NUCLEOTIDE SEQUENCE [LARGE SCALE GENOMIC DNA]</scope>
    <source>
        <strain evidence="4 5">DSM 29316</strain>
    </source>
</reference>
<evidence type="ECO:0000313" key="5">
    <source>
        <dbReference type="Proteomes" id="UP000198796"/>
    </source>
</evidence>
<feature type="domain" description="GapR-like DNA-binding" evidence="3">
    <location>
        <begin position="13"/>
        <end position="83"/>
    </location>
</feature>
<dbReference type="Proteomes" id="UP000198796">
    <property type="component" value="Unassembled WGS sequence"/>
</dbReference>
<keyword evidence="5" id="KW-1185">Reference proteome</keyword>
<dbReference type="OrthoDB" id="9813793at2"/>
<evidence type="ECO:0000256" key="1">
    <source>
        <dbReference type="HAMAP-Rule" id="MF_00797"/>
    </source>
</evidence>
<dbReference type="STRING" id="871651.SAMN05421688_1997"/>
<dbReference type="AlphaFoldDB" id="A0A1I0X8I6"/>
<dbReference type="Pfam" id="PF10073">
    <property type="entry name" value="GapR_DNA-bd"/>
    <property type="match status" value="1"/>
</dbReference>
<dbReference type="GO" id="GO:0000166">
    <property type="term" value="F:nucleotide binding"/>
    <property type="evidence" value="ECO:0007669"/>
    <property type="project" value="InterPro"/>
</dbReference>
<organism evidence="4 5">
    <name type="scientific">Poseidonocella pacifica</name>
    <dbReference type="NCBI Taxonomy" id="871651"/>
    <lineage>
        <taxon>Bacteria</taxon>
        <taxon>Pseudomonadati</taxon>
        <taxon>Pseudomonadota</taxon>
        <taxon>Alphaproteobacteria</taxon>
        <taxon>Rhodobacterales</taxon>
        <taxon>Roseobacteraceae</taxon>
        <taxon>Poseidonocella</taxon>
    </lineage>
</organism>
<protein>
    <recommendedName>
        <fullName evidence="1">UPF0335 protein SAMN05421688_1997</fullName>
    </recommendedName>
</protein>
<name>A0A1I0X8I6_9RHOB</name>
<feature type="coiled-coil region" evidence="2">
    <location>
        <begin position="16"/>
        <end position="47"/>
    </location>
</feature>
<evidence type="ECO:0000313" key="4">
    <source>
        <dbReference type="EMBL" id="SFA97345.1"/>
    </source>
</evidence>
<dbReference type="SUPFAM" id="SSF46589">
    <property type="entry name" value="tRNA-binding arm"/>
    <property type="match status" value="1"/>
</dbReference>
<dbReference type="GO" id="GO:0003677">
    <property type="term" value="F:DNA binding"/>
    <property type="evidence" value="ECO:0007669"/>
    <property type="project" value="InterPro"/>
</dbReference>